<evidence type="ECO:0000256" key="11">
    <source>
        <dbReference type="ARBA" id="ARBA00022974"/>
    </source>
</evidence>
<keyword evidence="4" id="KW-0272">Extracellular matrix</keyword>
<dbReference type="FunFam" id="2.10.25.10:FF:000195">
    <property type="entry name" value="versican core protein-like"/>
    <property type="match status" value="1"/>
</dbReference>
<dbReference type="PROSITE" id="PS50026">
    <property type="entry name" value="EGF_3"/>
    <property type="match status" value="2"/>
</dbReference>
<proteinExistence type="predicted"/>
<dbReference type="Gene3D" id="3.10.100.10">
    <property type="entry name" value="Mannose-Binding Protein A, subunit A"/>
    <property type="match status" value="3"/>
</dbReference>
<dbReference type="InterPro" id="IPR050691">
    <property type="entry name" value="Hyaluronan_bind_Proteoglycan"/>
</dbReference>
<dbReference type="Pfam" id="PF00059">
    <property type="entry name" value="Lectin_C"/>
    <property type="match status" value="1"/>
</dbReference>
<dbReference type="GeneID" id="100561219"/>
<feature type="region of interest" description="Disordered" evidence="25">
    <location>
        <begin position="437"/>
        <end position="458"/>
    </location>
</feature>
<feature type="disulfide bond" evidence="24">
    <location>
        <begin position="292"/>
        <end position="313"/>
    </location>
</feature>
<feature type="compositionally biased region" description="Basic and acidic residues" evidence="25">
    <location>
        <begin position="2446"/>
        <end position="2464"/>
    </location>
</feature>
<evidence type="ECO:0000256" key="10">
    <source>
        <dbReference type="ARBA" id="ARBA00022837"/>
    </source>
</evidence>
<keyword evidence="5 22" id="KW-0245">EGF-like domain</keyword>
<protein>
    <recommendedName>
        <fullName evidence="18">Versican core protein</fullName>
    </recommendedName>
    <alternativeName>
        <fullName evidence="19">Chondroitin sulfate proteoglycan core protein 2</fullName>
    </alternativeName>
    <alternativeName>
        <fullName evidence="20">Large fibroblast proteoglycan</fullName>
    </alternativeName>
    <alternativeName>
        <fullName evidence="21">PG-M</fullName>
    </alternativeName>
</protein>
<dbReference type="InterPro" id="IPR007110">
    <property type="entry name" value="Ig-like_dom"/>
</dbReference>
<keyword evidence="7 26" id="KW-0732">Signal</keyword>
<evidence type="ECO:0000256" key="26">
    <source>
        <dbReference type="SAM" id="SignalP"/>
    </source>
</evidence>
<keyword evidence="33" id="KW-1185">Reference proteome</keyword>
<feature type="domain" description="Link" evidence="31">
    <location>
        <begin position="249"/>
        <end position="345"/>
    </location>
</feature>
<sequence length="3163" mass="346839">MLKNIIWMCWILAITYAFHKGKMEKSPPVKGSLAGGVILPCFFSTPPTLLPSYQNTSEFLRIKWSKLEHDIGEKDLRETTVLVAQNGNIKIGQGYKGRVSVPSLPEDVGDASLTMENLRASDTGIYRCDVMYGIEDTQDVVSLDVDGVVFHYRASTSRYTLNFQQAEEACLENGAVIASPEQLTAAYEDGFEQCDAGWLSDQSVRYPIIYPRPGCYGDMMGKEGVRSYGYRLANETYDVYCYVGSLNGDLFHITSPNKLTFEEAVQGCEERGTVLATAGDLHAAWREGFDQCDYGWLADGSVRYPVSVARIQCGGGLLGVRTLYRFENQTGFPEPDSRFDAYCFKRKENISETSSAEPAILLESGSANLLNERKTMPSKTSPYPITSVTQEMTKQEENVPNIISLSTVLPQTITDLSDLSDVTEQNYLQSDLVEATPRQDVSDFSKESSESQTEQIEVGPIRTSVDALLRKDLSKIVETETPVTLTKEETYIGTQPTKKSMEAKSDVKVTTVVIPRELIKDHIESTDRDDNGIIMPDHKPEDSSTIPKLDVVKVSNTFLEQNATATPDKAATSFERNISPTIGYIKSPETPVFTVTDGTKTVRTDLKVKVELTTTPADLELRLIPTLLPVERTTASGSESGPVELTVTEVDSAKIVDVVAPTSGMQQEKMEGIADQKYDWSSEGSTPGQPELGVSSEATSIYPVLNTEDTTSIDQVVFSDGSSMATPGATSKKEPGTSLVPETPEEKIATVTIQTGGKGTQPDVTTVFEDEPTTRELAVEKLTTVPDLTAVSSKLPISPEHDVAEGSAYEEKYAKTVVPGVKIPVYETVTKSELSPEKDAATEQKLELTDAPPTKPSTESEDDALTVKFIGPFPTKASVPSTDLGKVETLTTHTSEGSGTTEEAIETEPILFPSLATSKPTVVSGIATSTIGAVDKHLPTLTLKPLSTKTQPPLIYREPDEDTSIDVLVIDESTPPIKTTTDDDFTGKTIEQDIDTEYFTSSSVTGDEQPTGQPTEVFESQEEPPSTSDADVGLESQPDIKVFVVAISGNDTDPLYGVWDLFGYQVHPHEIDEPPTDAESTSDEPCTATPDEESAEILILDHLYPGMYTLGEEDDDDDDDGNCENTTDVTTPPALQFINGKQQVTTAPKDTKAEEARSDQIESLAHSKNVTFPHINETNMSSEHEVFATLQLNESTKIMGEPVALVTQKVIAESPIHELPFSGDSEVSTTDKMLQVTYLQGKSLSDPTEKSTQFGTDLNQILSKYPNVFSLLNAEHSDDFTTKPELNSYEVYHTAKPTLKEEFKIFSTTMSTSSRLPPSTTVTIAMDDNTSPKNEASVLQDDSVSRVTLNTFSSVKSLLEPTKSPRSFHSFPVHIPQGSGDDPEENSEATAMVIKTEKIPVQEIFSDDGRQMPTKSTHSTSLFKATTSTSEKSSVEIMTTQTIAELLLSSSKNAGEVENNKEDSTNTISSAIAGSEKVPFSNDFKDNIWVVSQKTHIKTTSTTDASFLKVKEDTDKMLSITEQSGDGSTDVWGDPTSIVVSTDAPFIEPGSGQIDVITEATTQSSFPLRSGSNDTQVKELDLASPSEYAIVIDPTMQVLGNESDGKAIETRTEDQISTSAITNHQVLQHDSDAELLLTFTEKSTVESSEEVTTSTAMRRKMDAFTTSGLTVSMETLTNIFPDTAVAHSSGTIKSVTELSEKYNNDNMITSTNSSPILTDNTVQPERGSKSGITEIKESVQPENTNHLPTTIFADEISLVDMGSGEESRVVGHSVLLVSDGPTEKITNSKVPLSEQGSGDIEYFTDAPTQTTVLSQFLTERPRDQTIKSWSSKTSEHQFITDMPSTLNISSASMIPLTNTGIARQVYNVSSTERETSVELERKDFTTNSPVEYVINSAEEDSEKPAKMTHTSTVIIQELFTKGTNTTTVQPGRASPVTSWVEEIKSDVTSDTKSYDITLAVKPQTFQSKSVSISPTFESKESQLEQSVYSTESSLEVFSVPREDKPVSQVISDTQFFTEQGSGDAFFTVQSTAVNANPDVIANTLNNYMLPSQSSEANFAEDIMKEFDRPKSEPNKDSGNDIKYHIITTEAFHSVSDKRIPTASSLNTRVTNVEASTLKEFISEKEESQKNASEEEENTEKILAATDGISQREASLVIKLEHTTPASELFTETPIKTPKVSSNPTELSITDHDGSGEGSGWLEKLEKHSESPTQLPKSEISFTSHITQKNGSDVVNSDIAMNGSLVVLISSPSQKEDKETPPTSDSDLPYTFADETSTNNIKDYEELIPIVGNKRNYSEKISSFIDVISEGHGIIADKTTIIDADNLKSNIDDIGSQTTVDSETYSIYDIYTSPTEIQNATLAVTLNNDTPAVSGDSQGSSVTNKFIYSEPIISEHAAISDYMGSGGSLPFTIESPISQELPQISTSIPTISLLLTSTVSIPATSGADEKEKGVETKDKESKSTIEDSSELQTLSDNQAIADESEITPVNITSEIEHVDLVKKKHMTPSPTLLYLPLKPEHDLSTHKSEENTVSTQLVSQSESNSEETTEESYEDMQTATKESKENDLDDFLLVTYTPKLPVTVYLLNGVSEHSEEIVPSTSSSVDFDKHDSSVVQTFREASADIAATYKPSVNEFSVNTGFPWTSSPKWKFETKLTENTPVFNEHITETTEKPGNSDELINEEETNVSREYLSKEEKPTMFISSGSETVEINSEEGTSFEKVKELHQLDENSAEGDLPWIHTTPSSVPHESKTGGVFGADGEAGLWPISPPPSVDTIVEPQSTQKEPTFSSNDAPKTLGPESIPDYNKQARNTEDINASELVTPPFLLLDVTNGSDFLIGTGGGSVEGTAVQIPGQDPCKSSPCLHGGTCYPRNSFYICTCMPGFSGDQCEVDVDECQSSPCRNGATCIDGVNTFTCLCLPSYVGALCEKDTETCDYGWHKFQGQCYKYFAHRRTWDAAERECRLQGAHLTSILSHEEQIFVNRLGHDYQWIGLNDKMYESDFRWTDGSVLQYENWRPNQPDSFFSSGEDCVVIIWHENGQWNDVPCNYHLTYTCKKGTVACGQPPIVENAKTFGKMKPRYEINSLIRYHCKDGFIQRHVPVIRCQGNGRWDLPKITCMIPSSFQRTYSKKYYYKHSPPGKGNSLNSSKHFHRWIRTWQDSRR</sequence>
<evidence type="ECO:0000256" key="23">
    <source>
        <dbReference type="PROSITE-ProRule" id="PRU00302"/>
    </source>
</evidence>
<dbReference type="GO" id="GO:0072534">
    <property type="term" value="C:perineuronal net"/>
    <property type="evidence" value="ECO:0000318"/>
    <property type="project" value="GO_Central"/>
</dbReference>
<dbReference type="OrthoDB" id="9905227at2759"/>
<dbReference type="InterPro" id="IPR013783">
    <property type="entry name" value="Ig-like_fold"/>
</dbReference>
<feature type="compositionally biased region" description="Basic and acidic residues" evidence="25">
    <location>
        <begin position="440"/>
        <end position="449"/>
    </location>
</feature>
<evidence type="ECO:0000256" key="25">
    <source>
        <dbReference type="SAM" id="MobiDB-lite"/>
    </source>
</evidence>
<dbReference type="InterPro" id="IPR000152">
    <property type="entry name" value="EGF-type_Asp/Asn_hydroxyl_site"/>
</dbReference>
<dbReference type="PANTHER" id="PTHR22804:SF6">
    <property type="entry name" value="VERSICAN CORE PROTEIN"/>
    <property type="match status" value="1"/>
</dbReference>
<keyword evidence="10" id="KW-0106">Calcium</keyword>
<organism evidence="32 33">
    <name type="scientific">Anolis carolinensis</name>
    <name type="common">Green anole</name>
    <name type="synonym">American chameleon</name>
    <dbReference type="NCBI Taxonomy" id="28377"/>
    <lineage>
        <taxon>Eukaryota</taxon>
        <taxon>Metazoa</taxon>
        <taxon>Chordata</taxon>
        <taxon>Craniata</taxon>
        <taxon>Vertebrata</taxon>
        <taxon>Euteleostomi</taxon>
        <taxon>Lepidosauria</taxon>
        <taxon>Squamata</taxon>
        <taxon>Bifurcata</taxon>
        <taxon>Unidentata</taxon>
        <taxon>Episquamata</taxon>
        <taxon>Toxicofera</taxon>
        <taxon>Iguania</taxon>
        <taxon>Dactyloidae</taxon>
        <taxon>Anolis</taxon>
    </lineage>
</organism>
<dbReference type="FunFam" id="3.10.100.10:FF:000003">
    <property type="entry name" value="Versican core protein"/>
    <property type="match status" value="1"/>
</dbReference>
<evidence type="ECO:0000256" key="6">
    <source>
        <dbReference type="ARBA" id="ARBA00022659"/>
    </source>
</evidence>
<dbReference type="InterPro" id="IPR001881">
    <property type="entry name" value="EGF-like_Ca-bd_dom"/>
</dbReference>
<evidence type="ECO:0000256" key="13">
    <source>
        <dbReference type="ARBA" id="ARBA00023180"/>
    </source>
</evidence>
<feature type="region of interest" description="Disordered" evidence="25">
    <location>
        <begin position="721"/>
        <end position="742"/>
    </location>
</feature>
<dbReference type="PROSITE" id="PS00022">
    <property type="entry name" value="EGF_1"/>
    <property type="match status" value="2"/>
</dbReference>
<evidence type="ECO:0000256" key="2">
    <source>
        <dbReference type="ARBA" id="ARBA00004593"/>
    </source>
</evidence>
<dbReference type="PROSITE" id="PS50963">
    <property type="entry name" value="LINK_2"/>
    <property type="match status" value="2"/>
</dbReference>
<evidence type="ECO:0000259" key="30">
    <source>
        <dbReference type="PROSITE" id="PS50923"/>
    </source>
</evidence>
<dbReference type="PROSITE" id="PS01186">
    <property type="entry name" value="EGF_2"/>
    <property type="match status" value="1"/>
</dbReference>
<dbReference type="PROSITE" id="PS00615">
    <property type="entry name" value="C_TYPE_LECTIN_1"/>
    <property type="match status" value="1"/>
</dbReference>
<dbReference type="PRINTS" id="PR01265">
    <property type="entry name" value="LINKMODULE"/>
</dbReference>
<dbReference type="FunFam" id="3.10.100.10:FF:000002">
    <property type="entry name" value="Hyaluronan proteoglycan link protein 1"/>
    <property type="match status" value="1"/>
</dbReference>
<keyword evidence="15" id="KW-0373">Hyaluronic acid</keyword>
<dbReference type="SMART" id="SM00181">
    <property type="entry name" value="EGF"/>
    <property type="match status" value="2"/>
</dbReference>
<name>G1KL45_ANOCA</name>
<dbReference type="SUPFAM" id="SSF57196">
    <property type="entry name" value="EGF/Laminin"/>
    <property type="match status" value="1"/>
</dbReference>
<dbReference type="Gene3D" id="2.60.40.10">
    <property type="entry name" value="Immunoglobulins"/>
    <property type="match status" value="1"/>
</dbReference>
<evidence type="ECO:0000256" key="24">
    <source>
        <dbReference type="PROSITE-ProRule" id="PRU00323"/>
    </source>
</evidence>
<dbReference type="SMART" id="SM00034">
    <property type="entry name" value="CLECT"/>
    <property type="match status" value="1"/>
</dbReference>
<evidence type="ECO:0000259" key="27">
    <source>
        <dbReference type="PROSITE" id="PS50026"/>
    </source>
</evidence>
<dbReference type="InterPro" id="IPR016187">
    <property type="entry name" value="CTDL_fold"/>
</dbReference>
<evidence type="ECO:0000256" key="16">
    <source>
        <dbReference type="ARBA" id="ARBA00023319"/>
    </source>
</evidence>
<feature type="region of interest" description="Disordered" evidence="25">
    <location>
        <begin position="2522"/>
        <end position="2563"/>
    </location>
</feature>
<dbReference type="FunCoup" id="G1KL45">
    <property type="interactions" value="203"/>
</dbReference>
<dbReference type="SUPFAM" id="SSF56436">
    <property type="entry name" value="C-type lectin-like"/>
    <property type="match status" value="3"/>
</dbReference>
<dbReference type="Ensembl" id="ENSACAT00000011388.4">
    <property type="protein sequence ID" value="ENSACAP00000011156.3"/>
    <property type="gene ID" value="ENSACAG00000011195.4"/>
</dbReference>
<dbReference type="SUPFAM" id="SSF57535">
    <property type="entry name" value="Complement control module/SCR domain"/>
    <property type="match status" value="1"/>
</dbReference>
<feature type="region of interest" description="Disordered" evidence="25">
    <location>
        <begin position="975"/>
        <end position="1034"/>
    </location>
</feature>
<feature type="disulfide bond" evidence="23">
    <location>
        <begin position="3091"/>
        <end position="3118"/>
    </location>
</feature>
<feature type="signal peptide" evidence="26">
    <location>
        <begin position="1"/>
        <end position="17"/>
    </location>
</feature>
<dbReference type="CDD" id="cd03588">
    <property type="entry name" value="CLECT_CSPGs"/>
    <property type="match status" value="1"/>
</dbReference>
<dbReference type="STRING" id="28377.ENSACAP00000011156"/>
<keyword evidence="14" id="KW-0966">Cell projection</keyword>
<evidence type="ECO:0000259" key="28">
    <source>
        <dbReference type="PROSITE" id="PS50041"/>
    </source>
</evidence>
<evidence type="ECO:0000256" key="22">
    <source>
        <dbReference type="PROSITE-ProRule" id="PRU00076"/>
    </source>
</evidence>
<dbReference type="HOGENOM" id="CLU_000303_1_1_1"/>
<evidence type="ECO:0000256" key="5">
    <source>
        <dbReference type="ARBA" id="ARBA00022536"/>
    </source>
</evidence>
<feature type="region of interest" description="Disordered" evidence="25">
    <location>
        <begin position="1400"/>
        <end position="1430"/>
    </location>
</feature>
<dbReference type="SMART" id="SM00032">
    <property type="entry name" value="CCP"/>
    <property type="match status" value="1"/>
</dbReference>
<feature type="domain" description="Link" evidence="31">
    <location>
        <begin position="148"/>
        <end position="243"/>
    </location>
</feature>
<evidence type="ECO:0000256" key="7">
    <source>
        <dbReference type="ARBA" id="ARBA00022729"/>
    </source>
</evidence>
<dbReference type="GO" id="GO:0033165">
    <property type="term" value="C:interphotoreceptor matrix"/>
    <property type="evidence" value="ECO:0007669"/>
    <property type="project" value="UniProtKB-SubCell"/>
</dbReference>
<reference evidence="32" key="3">
    <citation type="submission" date="2025-09" db="UniProtKB">
        <authorList>
            <consortium name="Ensembl"/>
        </authorList>
    </citation>
    <scope>IDENTIFICATION</scope>
</reference>
<feature type="compositionally biased region" description="Basic and acidic residues" evidence="25">
    <location>
        <begin position="834"/>
        <end position="848"/>
    </location>
</feature>
<dbReference type="GO" id="GO:0005540">
    <property type="term" value="F:hyaluronic acid binding"/>
    <property type="evidence" value="ECO:0007669"/>
    <property type="project" value="UniProtKB-KW"/>
</dbReference>
<dbReference type="FunFam" id="3.10.100.10:FF:000011">
    <property type="entry name" value="Aggrecan core protein"/>
    <property type="match status" value="1"/>
</dbReference>
<dbReference type="InterPro" id="IPR000436">
    <property type="entry name" value="Sushi_SCR_CCP_dom"/>
</dbReference>
<dbReference type="InterPro" id="IPR018378">
    <property type="entry name" value="C-type_lectin_CS"/>
</dbReference>
<dbReference type="PROSITE" id="PS01187">
    <property type="entry name" value="EGF_CA"/>
    <property type="match status" value="1"/>
</dbReference>
<dbReference type="InParanoid" id="G1KL45"/>
<dbReference type="Bgee" id="ENSACAG00000011195">
    <property type="expression patterns" value="Expressed in hemipenis and 10 other cell types or tissues"/>
</dbReference>
<dbReference type="PROSITE" id="PS01241">
    <property type="entry name" value="LINK_1"/>
    <property type="match status" value="1"/>
</dbReference>
<dbReference type="FunFam" id="2.60.40.10:FF:000361">
    <property type="entry name" value="versican core protein-like"/>
    <property type="match status" value="1"/>
</dbReference>
<evidence type="ECO:0000256" key="18">
    <source>
        <dbReference type="ARBA" id="ARBA00044099"/>
    </source>
</evidence>
<dbReference type="InterPro" id="IPR035976">
    <property type="entry name" value="Sushi/SCR/CCP_sf"/>
</dbReference>
<evidence type="ECO:0000256" key="20">
    <source>
        <dbReference type="ARBA" id="ARBA00044263"/>
    </source>
</evidence>
<dbReference type="InterPro" id="IPR013106">
    <property type="entry name" value="Ig_V-set"/>
</dbReference>
<dbReference type="Pfam" id="PF07686">
    <property type="entry name" value="V-set"/>
    <property type="match status" value="1"/>
</dbReference>
<feature type="region of interest" description="Disordered" evidence="25">
    <location>
        <begin position="2174"/>
        <end position="2200"/>
    </location>
</feature>
<feature type="compositionally biased region" description="Acidic residues" evidence="25">
    <location>
        <begin position="1112"/>
        <end position="1122"/>
    </location>
</feature>
<dbReference type="InterPro" id="IPR003599">
    <property type="entry name" value="Ig_sub"/>
</dbReference>
<dbReference type="CDD" id="cd03517">
    <property type="entry name" value="Link_domain_CSPGs_modules_1_3"/>
    <property type="match status" value="1"/>
</dbReference>
<dbReference type="KEGG" id="acs:100561219"/>
<evidence type="ECO:0000256" key="3">
    <source>
        <dbReference type="ARBA" id="ARBA00022525"/>
    </source>
</evidence>
<evidence type="ECO:0000256" key="19">
    <source>
        <dbReference type="ARBA" id="ARBA00044230"/>
    </source>
</evidence>
<comment type="subcellular location">
    <subcellularLocation>
        <location evidence="1">Cell projection</location>
        <location evidence="1">Cilium</location>
        <location evidence="1">Photoreceptor outer segment</location>
    </subcellularLocation>
    <subcellularLocation>
        <location evidence="2">Secreted</location>
        <location evidence="2">Extracellular space</location>
        <location evidence="2">Extracellular matrix</location>
        <location evidence="2">Interphotoreceptor matrix</location>
    </subcellularLocation>
</comment>
<dbReference type="GO" id="GO:0007417">
    <property type="term" value="P:central nervous system development"/>
    <property type="evidence" value="ECO:0000318"/>
    <property type="project" value="GO_Central"/>
</dbReference>
<feature type="region of interest" description="Disordered" evidence="25">
    <location>
        <begin position="2249"/>
        <end position="2270"/>
    </location>
</feature>
<feature type="compositionally biased region" description="Polar residues" evidence="25">
    <location>
        <begin position="2178"/>
        <end position="2187"/>
    </location>
</feature>
<dbReference type="SMART" id="SM00409">
    <property type="entry name" value="IG"/>
    <property type="match status" value="1"/>
</dbReference>
<feature type="disulfide bond" evidence="22">
    <location>
        <begin position="2881"/>
        <end position="2890"/>
    </location>
</feature>
<feature type="compositionally biased region" description="Acidic residues" evidence="25">
    <location>
        <begin position="2543"/>
        <end position="2553"/>
    </location>
</feature>
<evidence type="ECO:0000256" key="15">
    <source>
        <dbReference type="ARBA" id="ARBA00023290"/>
    </source>
</evidence>
<dbReference type="PROSITE" id="PS00010">
    <property type="entry name" value="ASX_HYDROXYL"/>
    <property type="match status" value="1"/>
</dbReference>
<evidence type="ECO:0000313" key="33">
    <source>
        <dbReference type="Proteomes" id="UP000001646"/>
    </source>
</evidence>
<reference evidence="32" key="2">
    <citation type="submission" date="2025-08" db="UniProtKB">
        <authorList>
            <consortium name="Ensembl"/>
        </authorList>
    </citation>
    <scope>IDENTIFICATION</scope>
</reference>
<feature type="domain" description="EGF-like" evidence="27">
    <location>
        <begin position="2893"/>
        <end position="2929"/>
    </location>
</feature>
<dbReference type="InterPro" id="IPR016186">
    <property type="entry name" value="C-type_lectin-like/link_sf"/>
</dbReference>
<keyword evidence="12 22" id="KW-1015">Disulfide bond</keyword>
<dbReference type="GO" id="GO:0008160">
    <property type="term" value="F:protein tyrosine phosphatase activator activity"/>
    <property type="evidence" value="ECO:0007669"/>
    <property type="project" value="Ensembl"/>
</dbReference>
<dbReference type="SMART" id="SM00406">
    <property type="entry name" value="IGv"/>
    <property type="match status" value="1"/>
</dbReference>
<evidence type="ECO:0000256" key="9">
    <source>
        <dbReference type="ARBA" id="ARBA00022737"/>
    </source>
</evidence>
<dbReference type="GO" id="GO:0030246">
    <property type="term" value="F:carbohydrate binding"/>
    <property type="evidence" value="ECO:0007669"/>
    <property type="project" value="UniProtKB-KW"/>
</dbReference>
<dbReference type="Pfam" id="PF00084">
    <property type="entry name" value="Sushi"/>
    <property type="match status" value="1"/>
</dbReference>
<evidence type="ECO:0000256" key="4">
    <source>
        <dbReference type="ARBA" id="ARBA00022530"/>
    </source>
</evidence>
<dbReference type="Pfam" id="PF00008">
    <property type="entry name" value="EGF"/>
    <property type="match status" value="1"/>
</dbReference>
<dbReference type="SMART" id="SM00179">
    <property type="entry name" value="EGF_CA"/>
    <property type="match status" value="2"/>
</dbReference>
<dbReference type="PANTHER" id="PTHR22804">
    <property type="entry name" value="AGGRECAN/VERSICAN PROTEOGLYCAN"/>
    <property type="match status" value="1"/>
</dbReference>
<dbReference type="GO" id="GO:0001750">
    <property type="term" value="C:photoreceptor outer segment"/>
    <property type="evidence" value="ECO:0007669"/>
    <property type="project" value="UniProtKB-SubCell"/>
</dbReference>
<feature type="compositionally biased region" description="Acidic residues" evidence="25">
    <location>
        <begin position="1073"/>
        <end position="1082"/>
    </location>
</feature>
<evidence type="ECO:0000256" key="12">
    <source>
        <dbReference type="ARBA" id="ARBA00023157"/>
    </source>
</evidence>
<keyword evidence="13" id="KW-0325">Glycoprotein</keyword>
<evidence type="ECO:0000256" key="21">
    <source>
        <dbReference type="ARBA" id="ARBA00044266"/>
    </source>
</evidence>
<reference evidence="32 33" key="1">
    <citation type="submission" date="2009-12" db="EMBL/GenBank/DDBJ databases">
        <title>The Genome Sequence of Anolis carolinensis (Green Anole Lizard).</title>
        <authorList>
            <consortium name="The Genome Sequencing Platform"/>
            <person name="Di Palma F."/>
            <person name="Alfoldi J."/>
            <person name="Heiman D."/>
            <person name="Young S."/>
            <person name="Grabherr M."/>
            <person name="Johnson J."/>
            <person name="Lander E.S."/>
            <person name="Lindblad-Toh K."/>
        </authorList>
    </citation>
    <scope>NUCLEOTIDE SEQUENCE [LARGE SCALE GENOMIC DNA]</scope>
    <source>
        <strain evidence="32 33">JBL SC #1</strain>
    </source>
</reference>
<feature type="disulfide bond" evidence="23">
    <location>
        <begin position="3062"/>
        <end position="3105"/>
    </location>
</feature>
<evidence type="ECO:0000256" key="8">
    <source>
        <dbReference type="ARBA" id="ARBA00022734"/>
    </source>
</evidence>
<keyword evidence="9" id="KW-0677">Repeat</keyword>
<evidence type="ECO:0000259" key="31">
    <source>
        <dbReference type="PROSITE" id="PS50963"/>
    </source>
</evidence>
<feature type="compositionally biased region" description="Basic and acidic residues" evidence="25">
    <location>
        <begin position="1149"/>
        <end position="1160"/>
    </location>
</feature>
<feature type="compositionally biased region" description="Polar residues" evidence="25">
    <location>
        <begin position="1139"/>
        <end position="1148"/>
    </location>
</feature>
<dbReference type="GO" id="GO:0045202">
    <property type="term" value="C:synapse"/>
    <property type="evidence" value="ECO:0000318"/>
    <property type="project" value="GO_Central"/>
</dbReference>
<dbReference type="PROSITE" id="PS50835">
    <property type="entry name" value="IG_LIKE"/>
    <property type="match status" value="1"/>
</dbReference>
<dbReference type="CTD" id="1462"/>
<feature type="domain" description="Sushi" evidence="30">
    <location>
        <begin position="3060"/>
        <end position="3120"/>
    </location>
</feature>
<dbReference type="GO" id="GO:0005509">
    <property type="term" value="F:calcium ion binding"/>
    <property type="evidence" value="ECO:0007669"/>
    <property type="project" value="InterPro"/>
</dbReference>
<dbReference type="CDD" id="cd03520">
    <property type="entry name" value="Link_domain_CSPGs_modules_2_4"/>
    <property type="match status" value="1"/>
</dbReference>
<keyword evidence="3" id="KW-0964">Secreted</keyword>
<dbReference type="Gene3D" id="2.10.25.10">
    <property type="entry name" value="Laminin"/>
    <property type="match status" value="2"/>
</dbReference>
<feature type="disulfide bond" evidence="22">
    <location>
        <begin position="2919"/>
        <end position="2928"/>
    </location>
</feature>
<feature type="region of interest" description="Disordered" evidence="25">
    <location>
        <begin position="832"/>
        <end position="863"/>
    </location>
</feature>
<dbReference type="SUPFAM" id="SSF48726">
    <property type="entry name" value="Immunoglobulin"/>
    <property type="match status" value="1"/>
</dbReference>
<feature type="compositionally biased region" description="Polar residues" evidence="25">
    <location>
        <begin position="1413"/>
        <end position="1430"/>
    </location>
</feature>
<dbReference type="CDD" id="cd00054">
    <property type="entry name" value="EGF_CA"/>
    <property type="match status" value="2"/>
</dbReference>
<feature type="domain" description="EGF-like" evidence="27">
    <location>
        <begin position="2855"/>
        <end position="2891"/>
    </location>
</feature>
<dbReference type="GO" id="GO:0005615">
    <property type="term" value="C:extracellular space"/>
    <property type="evidence" value="ECO:0000318"/>
    <property type="project" value="GO_Central"/>
</dbReference>
<feature type="compositionally biased region" description="Polar residues" evidence="25">
    <location>
        <begin position="2779"/>
        <end position="2794"/>
    </location>
</feature>
<gene>
    <name evidence="32" type="primary">VCAN</name>
</gene>
<dbReference type="InterPro" id="IPR033987">
    <property type="entry name" value="CSPG_CTLD"/>
</dbReference>
<evidence type="ECO:0000256" key="14">
    <source>
        <dbReference type="ARBA" id="ARBA00023273"/>
    </source>
</evidence>
<dbReference type="Gene3D" id="2.10.70.10">
    <property type="entry name" value="Complement Module, domain 1"/>
    <property type="match status" value="1"/>
</dbReference>
<comment type="function">
    <text evidence="17">May play a role in intercellular signaling and in connecting cells with the extracellular matrix. May take part in the regulation of cell motility, growth and differentiation. Binds hyaluronic acid.</text>
</comment>
<dbReference type="InterPro" id="IPR018097">
    <property type="entry name" value="EGF_Ca-bd_CS"/>
</dbReference>
<evidence type="ECO:0000313" key="32">
    <source>
        <dbReference type="Ensembl" id="ENSACAP00000011156.3"/>
    </source>
</evidence>
<evidence type="ECO:0000256" key="17">
    <source>
        <dbReference type="ARBA" id="ARBA00043896"/>
    </source>
</evidence>
<dbReference type="GO" id="GO:0007155">
    <property type="term" value="P:cell adhesion"/>
    <property type="evidence" value="ECO:0007669"/>
    <property type="project" value="InterPro"/>
</dbReference>
<feature type="region of interest" description="Disordered" evidence="25">
    <location>
        <begin position="2444"/>
        <end position="2480"/>
    </location>
</feature>
<evidence type="ECO:0000259" key="29">
    <source>
        <dbReference type="PROSITE" id="PS50835"/>
    </source>
</evidence>
<dbReference type="GO" id="GO:0001501">
    <property type="term" value="P:skeletal system development"/>
    <property type="evidence" value="ECO:0000318"/>
    <property type="project" value="GO_Central"/>
</dbReference>
<feature type="domain" description="C-type lectin" evidence="28">
    <location>
        <begin position="2942"/>
        <end position="3056"/>
    </location>
</feature>
<dbReference type="CDD" id="cd00033">
    <property type="entry name" value="CCP"/>
    <property type="match status" value="1"/>
</dbReference>
<dbReference type="Proteomes" id="UP000001646">
    <property type="component" value="Chromosome 2"/>
</dbReference>
<feature type="region of interest" description="Disordered" evidence="25">
    <location>
        <begin position="2776"/>
        <end position="2807"/>
    </location>
</feature>
<feature type="disulfide bond" evidence="24">
    <location>
        <begin position="194"/>
        <end position="215"/>
    </location>
</feature>
<dbReference type="Pfam" id="PF00193">
    <property type="entry name" value="Xlink"/>
    <property type="match status" value="2"/>
</dbReference>
<dbReference type="FunFam" id="2.10.25.10:FF:000006">
    <property type="entry name" value="Versican core protein-like isoform 1"/>
    <property type="match status" value="1"/>
</dbReference>
<keyword evidence="11" id="KW-0654">Proteoglycan</keyword>
<dbReference type="FunFam" id="2.10.70.10:FF:000003">
    <property type="entry name" value="Versican core protein"/>
    <property type="match status" value="1"/>
</dbReference>
<dbReference type="InterPro" id="IPR000742">
    <property type="entry name" value="EGF"/>
</dbReference>
<keyword evidence="6 23" id="KW-0768">Sushi</keyword>
<evidence type="ECO:0000256" key="1">
    <source>
        <dbReference type="ARBA" id="ARBA00004504"/>
    </source>
</evidence>
<keyword evidence="16" id="KW-0393">Immunoglobulin domain</keyword>
<comment type="caution">
    <text evidence="22">Lacks conserved residue(s) required for the propagation of feature annotation.</text>
</comment>
<dbReference type="InterPro" id="IPR000538">
    <property type="entry name" value="Link_dom"/>
</dbReference>
<feature type="region of interest" description="Disordered" evidence="25">
    <location>
        <begin position="1112"/>
        <end position="1168"/>
    </location>
</feature>
<keyword evidence="8" id="KW-0430">Lectin</keyword>
<dbReference type="GeneTree" id="ENSGT00940000156102"/>
<feature type="chain" id="PRO_5032514424" description="Versican core protein" evidence="26">
    <location>
        <begin position="18"/>
        <end position="3163"/>
    </location>
</feature>
<feature type="compositionally biased region" description="Polar residues" evidence="25">
    <location>
        <begin position="998"/>
        <end position="1014"/>
    </location>
</feature>
<feature type="domain" description="Ig-like" evidence="29">
    <location>
        <begin position="30"/>
        <end position="142"/>
    </location>
</feature>
<accession>G1KL45</accession>
<feature type="region of interest" description="Disordered" evidence="25">
    <location>
        <begin position="1069"/>
        <end position="1089"/>
    </location>
</feature>
<dbReference type="SMART" id="SM00445">
    <property type="entry name" value="LINK"/>
    <property type="match status" value="2"/>
</dbReference>
<dbReference type="InterPro" id="IPR001304">
    <property type="entry name" value="C-type_lectin-like"/>
</dbReference>
<dbReference type="PROSITE" id="PS50041">
    <property type="entry name" value="C_TYPE_LECTIN_2"/>
    <property type="match status" value="1"/>
</dbReference>
<dbReference type="InterPro" id="IPR036179">
    <property type="entry name" value="Ig-like_dom_sf"/>
</dbReference>
<dbReference type="eggNOG" id="ENOG502QRBE">
    <property type="taxonomic scope" value="Eukaryota"/>
</dbReference>
<dbReference type="PROSITE" id="PS50923">
    <property type="entry name" value="SUSHI"/>
    <property type="match status" value="1"/>
</dbReference>